<accession>A0A508WYG6</accession>
<reference evidence="1 2" key="1">
    <citation type="submission" date="2019-06" db="EMBL/GenBank/DDBJ databases">
        <authorList>
            <person name="Le Quere A."/>
            <person name="Colella S."/>
        </authorList>
    </citation>
    <scope>NUCLEOTIDE SEQUENCE [LARGE SCALE GENOMIC DNA]</scope>
    <source>
        <strain evidence="1">EmedicaeMD41</strain>
    </source>
</reference>
<evidence type="ECO:0000313" key="2">
    <source>
        <dbReference type="Proteomes" id="UP000507954"/>
    </source>
</evidence>
<dbReference type="EMBL" id="CABFNB010000103">
    <property type="protein sequence ID" value="VTZ62206.1"/>
    <property type="molecule type" value="Genomic_DNA"/>
</dbReference>
<dbReference type="AlphaFoldDB" id="A0A508WYG6"/>
<name>A0A508WYG6_9HYPH</name>
<sequence>MPPDIFNEALKRILRQEPANVTDFTPFFASILNRPLVSARLENDVFRQID</sequence>
<evidence type="ECO:0000313" key="1">
    <source>
        <dbReference type="EMBL" id="VTZ62206.1"/>
    </source>
</evidence>
<proteinExistence type="predicted"/>
<gene>
    <name evidence="1" type="ORF">EMEDMD4_370070</name>
</gene>
<protein>
    <submittedName>
        <fullName evidence="1">Uncharacterized protein</fullName>
    </submittedName>
</protein>
<organism evidence="1 2">
    <name type="scientific">Sinorhizobium medicae</name>
    <dbReference type="NCBI Taxonomy" id="110321"/>
    <lineage>
        <taxon>Bacteria</taxon>
        <taxon>Pseudomonadati</taxon>
        <taxon>Pseudomonadota</taxon>
        <taxon>Alphaproteobacteria</taxon>
        <taxon>Hyphomicrobiales</taxon>
        <taxon>Rhizobiaceae</taxon>
        <taxon>Sinorhizobium/Ensifer group</taxon>
        <taxon>Sinorhizobium</taxon>
    </lineage>
</organism>
<dbReference type="Proteomes" id="UP000507954">
    <property type="component" value="Unassembled WGS sequence"/>
</dbReference>